<dbReference type="KEGG" id="rme:Rmet_3194"/>
<dbReference type="eggNOG" id="COG3409">
    <property type="taxonomic scope" value="Bacteria"/>
</dbReference>
<dbReference type="STRING" id="266264.Rmet_3194"/>
<evidence type="ECO:0000313" key="2">
    <source>
        <dbReference type="Proteomes" id="UP000002429"/>
    </source>
</evidence>
<dbReference type="HOGENOM" id="CLU_2919463_0_0_4"/>
<name>Q1LIG0_CUPMC</name>
<keyword evidence="2" id="KW-1185">Reference proteome</keyword>
<reference evidence="2" key="1">
    <citation type="journal article" date="2010" name="PLoS ONE">
        <title>The complete genome sequence of Cupriavidus metallidurans strain CH34, a master survivalist in harsh and anthropogenic environments.</title>
        <authorList>
            <person name="Janssen P.J."/>
            <person name="Van Houdt R."/>
            <person name="Moors H."/>
            <person name="Monsieurs P."/>
            <person name="Morin N."/>
            <person name="Michaux A."/>
            <person name="Benotmane M.A."/>
            <person name="Leys N."/>
            <person name="Vallaeys T."/>
            <person name="Lapidus A."/>
            <person name="Monchy S."/>
            <person name="Medigue C."/>
            <person name="Taghavi S."/>
            <person name="McCorkle S."/>
            <person name="Dunn J."/>
            <person name="van der Lelie D."/>
            <person name="Mergeay M."/>
        </authorList>
    </citation>
    <scope>NUCLEOTIDE SEQUENCE [LARGE SCALE GENOMIC DNA]</scope>
    <source>
        <strain evidence="2">ATCC 43123 / DSM 2839 / NBRC 102507 / CH34</strain>
    </source>
</reference>
<dbReference type="Proteomes" id="UP000002429">
    <property type="component" value="Chromosome"/>
</dbReference>
<protein>
    <submittedName>
        <fullName evidence="1">Uncharacterized protein</fullName>
    </submittedName>
</protein>
<evidence type="ECO:0000313" key="1">
    <source>
        <dbReference type="EMBL" id="ABF10066.1"/>
    </source>
</evidence>
<dbReference type="RefSeq" id="WP_011517675.1">
    <property type="nucleotide sequence ID" value="NC_007973.1"/>
</dbReference>
<dbReference type="AlphaFoldDB" id="Q1LIG0"/>
<dbReference type="EMBL" id="CP000352">
    <property type="protein sequence ID" value="ABF10066.1"/>
    <property type="molecule type" value="Genomic_DNA"/>
</dbReference>
<accession>Q1LIG0</accession>
<proteinExistence type="predicted"/>
<organism evidence="1 2">
    <name type="scientific">Cupriavidus metallidurans (strain ATCC 43123 / DSM 2839 / NBRC 102507 / CH34)</name>
    <name type="common">Ralstonia metallidurans</name>
    <dbReference type="NCBI Taxonomy" id="266264"/>
    <lineage>
        <taxon>Bacteria</taxon>
        <taxon>Pseudomonadati</taxon>
        <taxon>Pseudomonadota</taxon>
        <taxon>Betaproteobacteria</taxon>
        <taxon>Burkholderiales</taxon>
        <taxon>Burkholderiaceae</taxon>
        <taxon>Cupriavidus</taxon>
    </lineage>
</organism>
<gene>
    <name evidence="1" type="ordered locus">Rmet_3194</name>
</gene>
<sequence>MILLHVWRGVPAVRFSRTPEGKATVAAFMDAYNNMVVSLRNYKAQDVKGGLGRGGQLQVGS</sequence>